<dbReference type="EMBL" id="CAEZTD010000077">
    <property type="protein sequence ID" value="CAB4565322.1"/>
    <property type="molecule type" value="Genomic_DNA"/>
</dbReference>
<name>A0A6J6DMG7_9ZZZZ</name>
<reference evidence="2" key="1">
    <citation type="submission" date="2020-05" db="EMBL/GenBank/DDBJ databases">
        <authorList>
            <person name="Chiriac C."/>
            <person name="Salcher M."/>
            <person name="Ghai R."/>
            <person name="Kavagutti S V."/>
        </authorList>
    </citation>
    <scope>NUCLEOTIDE SEQUENCE</scope>
</reference>
<sequence>MPSPVTSMSSASSNTQALRSDQPVTRTCHVRSGVLGVTSVVPGLQVSGADSRQYRTNTFRAPPNVADEKVSLQAPLPSRN</sequence>
<feature type="region of interest" description="Disordered" evidence="1">
    <location>
        <begin position="1"/>
        <end position="25"/>
    </location>
</feature>
<protein>
    <submittedName>
        <fullName evidence="2">Unannotated protein</fullName>
    </submittedName>
</protein>
<evidence type="ECO:0000313" key="2">
    <source>
        <dbReference type="EMBL" id="CAB4565322.1"/>
    </source>
</evidence>
<proteinExistence type="predicted"/>
<evidence type="ECO:0000256" key="1">
    <source>
        <dbReference type="SAM" id="MobiDB-lite"/>
    </source>
</evidence>
<gene>
    <name evidence="2" type="ORF">UFOPK1591_01000</name>
</gene>
<accession>A0A6J6DMG7</accession>
<feature type="compositionally biased region" description="Polar residues" evidence="1">
    <location>
        <begin position="14"/>
        <end position="25"/>
    </location>
</feature>
<organism evidence="2">
    <name type="scientific">freshwater metagenome</name>
    <dbReference type="NCBI Taxonomy" id="449393"/>
    <lineage>
        <taxon>unclassified sequences</taxon>
        <taxon>metagenomes</taxon>
        <taxon>ecological metagenomes</taxon>
    </lineage>
</organism>
<feature type="compositionally biased region" description="Low complexity" evidence="1">
    <location>
        <begin position="1"/>
        <end position="13"/>
    </location>
</feature>
<dbReference type="AlphaFoldDB" id="A0A6J6DMG7"/>
<feature type="region of interest" description="Disordered" evidence="1">
    <location>
        <begin position="58"/>
        <end position="80"/>
    </location>
</feature>